<dbReference type="KEGG" id="cmd:B841_12490"/>
<evidence type="ECO:0000256" key="5">
    <source>
        <dbReference type="ARBA" id="ARBA00022989"/>
    </source>
</evidence>
<gene>
    <name evidence="11" type="ORF">B841_12490</name>
</gene>
<evidence type="ECO:0000256" key="6">
    <source>
        <dbReference type="ARBA" id="ARBA00023136"/>
    </source>
</evidence>
<dbReference type="HOGENOM" id="CLU_060907_0_0_11"/>
<dbReference type="Pfam" id="PF02687">
    <property type="entry name" value="FtsX"/>
    <property type="match status" value="1"/>
</dbReference>
<evidence type="ECO:0000313" key="11">
    <source>
        <dbReference type="EMBL" id="AGS35970.1"/>
    </source>
</evidence>
<dbReference type="PANTHER" id="PTHR43738:SF1">
    <property type="entry name" value="HEMIN TRANSPORT SYSTEM PERMEASE PROTEIN HRTB-RELATED"/>
    <property type="match status" value="1"/>
</dbReference>
<evidence type="ECO:0000256" key="3">
    <source>
        <dbReference type="ARBA" id="ARBA00022475"/>
    </source>
</evidence>
<keyword evidence="12" id="KW-1185">Reference proteome</keyword>
<feature type="transmembrane region" description="Helical" evidence="8">
    <location>
        <begin position="236"/>
        <end position="259"/>
    </location>
</feature>
<evidence type="ECO:0000313" key="12">
    <source>
        <dbReference type="Proteomes" id="UP000015388"/>
    </source>
</evidence>
<dbReference type="EMBL" id="CP003924">
    <property type="protein sequence ID" value="AGS35970.1"/>
    <property type="molecule type" value="Genomic_DNA"/>
</dbReference>
<keyword evidence="5 8" id="KW-1133">Transmembrane helix</keyword>
<feature type="domain" description="ABC3 transporter permease C-terminal" evidence="9">
    <location>
        <begin position="240"/>
        <end position="348"/>
    </location>
</feature>
<comment type="subcellular location">
    <subcellularLocation>
        <location evidence="1">Cell membrane</location>
        <topology evidence="1">Multi-pass membrane protein</topology>
    </subcellularLocation>
</comment>
<dbReference type="STRING" id="1224163.B841_12490"/>
<sequence length="355" mass="36006">MFLALRDIASARGRFTLVATVVGLITLLVVMLSGLTGGLGKQNTSALEALGPDRFALAEADGEHTFTASTVTADDVAAWSAATGVDEAIPLGAAQTVMDATQATTSVAVLGVPAGMTLPDGQTVPADGAVVSEELAEEYAAAPGATVTLAGQDVDVTATAADEYYSHSPVLWVATDTWREIAHAADDVVGSAIMLTGSLAGEEWEQASAANGTDALTMTGAFNALPAYQSENSSLLLMQVFLYAISALVTVSFLTVWTIQRTRDLSVLRALGASPRYLLRDSLGQAAAILIVGAGAGAVLGAGLGQIAGAAVPFQLDLSTTLAPALGIVVLGLIGALVATRRVTRIDPLAALNAA</sequence>
<organism evidence="11 12">
    <name type="scientific">Corynebacterium maris DSM 45190</name>
    <dbReference type="NCBI Taxonomy" id="1224163"/>
    <lineage>
        <taxon>Bacteria</taxon>
        <taxon>Bacillati</taxon>
        <taxon>Actinomycetota</taxon>
        <taxon>Actinomycetes</taxon>
        <taxon>Mycobacteriales</taxon>
        <taxon>Corynebacteriaceae</taxon>
        <taxon>Corynebacterium</taxon>
    </lineage>
</organism>
<dbReference type="PANTHER" id="PTHR43738">
    <property type="entry name" value="ABC TRANSPORTER, MEMBRANE PROTEIN"/>
    <property type="match status" value="1"/>
</dbReference>
<keyword evidence="6 8" id="KW-0472">Membrane</keyword>
<keyword evidence="3" id="KW-1003">Cell membrane</keyword>
<name>S5T5S4_9CORY</name>
<keyword evidence="2" id="KW-0813">Transport</keyword>
<dbReference type="PATRIC" id="fig|1224163.3.peg.2523"/>
<evidence type="ECO:0000256" key="1">
    <source>
        <dbReference type="ARBA" id="ARBA00004651"/>
    </source>
</evidence>
<dbReference type="InterPro" id="IPR003838">
    <property type="entry name" value="ABC3_permease_C"/>
</dbReference>
<dbReference type="eggNOG" id="COG0577">
    <property type="taxonomic scope" value="Bacteria"/>
</dbReference>
<feature type="domain" description="MacB-like periplasmic core" evidence="10">
    <location>
        <begin position="26"/>
        <end position="182"/>
    </location>
</feature>
<evidence type="ECO:0000256" key="8">
    <source>
        <dbReference type="SAM" id="Phobius"/>
    </source>
</evidence>
<evidence type="ECO:0000256" key="2">
    <source>
        <dbReference type="ARBA" id="ARBA00022448"/>
    </source>
</evidence>
<dbReference type="GO" id="GO:0005886">
    <property type="term" value="C:plasma membrane"/>
    <property type="evidence" value="ECO:0007669"/>
    <property type="project" value="UniProtKB-SubCell"/>
</dbReference>
<evidence type="ECO:0000256" key="7">
    <source>
        <dbReference type="ARBA" id="ARBA00038076"/>
    </source>
</evidence>
<accession>S5T5S4</accession>
<dbReference type="OrthoDB" id="5242186at2"/>
<dbReference type="Proteomes" id="UP000015388">
    <property type="component" value="Chromosome"/>
</dbReference>
<keyword evidence="4 8" id="KW-0812">Transmembrane</keyword>
<feature type="transmembrane region" description="Helical" evidence="8">
    <location>
        <begin position="286"/>
        <end position="309"/>
    </location>
</feature>
<dbReference type="InterPro" id="IPR051125">
    <property type="entry name" value="ABC-4/HrtB_transporter"/>
</dbReference>
<dbReference type="Pfam" id="PF12704">
    <property type="entry name" value="MacB_PCD"/>
    <property type="match status" value="1"/>
</dbReference>
<feature type="transmembrane region" description="Helical" evidence="8">
    <location>
        <begin position="321"/>
        <end position="339"/>
    </location>
</feature>
<feature type="transmembrane region" description="Helical" evidence="8">
    <location>
        <begin position="15"/>
        <end position="35"/>
    </location>
</feature>
<comment type="similarity">
    <text evidence="7">Belongs to the ABC-4 integral membrane protein family.</text>
</comment>
<dbReference type="AlphaFoldDB" id="S5T5S4"/>
<reference evidence="11 12" key="1">
    <citation type="submission" date="2012-11" db="EMBL/GenBank/DDBJ databases">
        <title>The complete genome sequence of Corynebacterium maris Coryn-1 (=DSM 45190).</title>
        <authorList>
            <person name="Schaffert L."/>
            <person name="Albersmeier A."/>
            <person name="Kalinowski J."/>
            <person name="Ruckert C."/>
        </authorList>
    </citation>
    <scope>NUCLEOTIDE SEQUENCE [LARGE SCALE GENOMIC DNA]</scope>
    <source>
        <strain evidence="12">Coryn-1</strain>
    </source>
</reference>
<proteinExistence type="inferred from homology"/>
<evidence type="ECO:0000259" key="10">
    <source>
        <dbReference type="Pfam" id="PF12704"/>
    </source>
</evidence>
<protein>
    <submittedName>
        <fullName evidence="11">Uncharacterized protein</fullName>
    </submittedName>
</protein>
<dbReference type="RefSeq" id="WP_020936551.1">
    <property type="nucleotide sequence ID" value="NC_021915.1"/>
</dbReference>
<evidence type="ECO:0000259" key="9">
    <source>
        <dbReference type="Pfam" id="PF02687"/>
    </source>
</evidence>
<dbReference type="InterPro" id="IPR025857">
    <property type="entry name" value="MacB_PCD"/>
</dbReference>
<evidence type="ECO:0000256" key="4">
    <source>
        <dbReference type="ARBA" id="ARBA00022692"/>
    </source>
</evidence>